<dbReference type="KEGG" id="tper:IWA51_10345"/>
<name>A0A7T3RCK5_9SPIR</name>
<accession>A0A7T3RCK5</accession>
<sequence length="186" mass="22053">MDKDLIKGIENMKTRTQFASEPEQHELIENLKTATKKYVSQLDKEGIQTILLNGSIKRGDFCTQHLGGYVDLVVMVKDEKIFNWKKTFGEAEEEFYIYHCVRKEIDGLKVGFQIEKRPFETLDYFETLDENRRWAHLESEILYDEDDLFGVIVNCCGLKKSVFFIRQPSFLHRPQKLYFWRQVQVV</sequence>
<gene>
    <name evidence="1" type="ORF">IWA51_10345</name>
</gene>
<organism evidence="1 2">
    <name type="scientific">Treponema peruense</name>
    <dbReference type="NCBI Taxonomy" id="2787628"/>
    <lineage>
        <taxon>Bacteria</taxon>
        <taxon>Pseudomonadati</taxon>
        <taxon>Spirochaetota</taxon>
        <taxon>Spirochaetia</taxon>
        <taxon>Spirochaetales</taxon>
        <taxon>Treponemataceae</taxon>
        <taxon>Treponema</taxon>
    </lineage>
</organism>
<dbReference type="Proteomes" id="UP000595224">
    <property type="component" value="Chromosome"/>
</dbReference>
<dbReference type="RefSeq" id="WP_198442358.1">
    <property type="nucleotide sequence ID" value="NZ_CBCSHE010000026.1"/>
</dbReference>
<evidence type="ECO:0000313" key="2">
    <source>
        <dbReference type="Proteomes" id="UP000595224"/>
    </source>
</evidence>
<evidence type="ECO:0000313" key="1">
    <source>
        <dbReference type="EMBL" id="QQA00648.1"/>
    </source>
</evidence>
<reference evidence="1 2" key="1">
    <citation type="submission" date="2020-11" db="EMBL/GenBank/DDBJ databases">
        <title>Treponema Peruensis nv. sp., first commensal Treponema isolated from human feces.</title>
        <authorList>
            <person name="Belkhou C."/>
            <person name="Raes J."/>
        </authorList>
    </citation>
    <scope>NUCLEOTIDE SEQUENCE [LARGE SCALE GENOMIC DNA]</scope>
    <source>
        <strain evidence="1 2">RCC2812</strain>
    </source>
</reference>
<keyword evidence="2" id="KW-1185">Reference proteome</keyword>
<dbReference type="EMBL" id="CP064936">
    <property type="protein sequence ID" value="QQA00648.1"/>
    <property type="molecule type" value="Genomic_DNA"/>
</dbReference>
<proteinExistence type="predicted"/>
<dbReference type="AlphaFoldDB" id="A0A7T3RCK5"/>
<evidence type="ECO:0008006" key="3">
    <source>
        <dbReference type="Google" id="ProtNLM"/>
    </source>
</evidence>
<protein>
    <recommendedName>
        <fullName evidence="3">Nucleotidyltransferase domain-containing protein</fullName>
    </recommendedName>
</protein>